<organism evidence="13 14">
    <name type="scientific">Blautia luti DSM 14534 = JCM 17040</name>
    <dbReference type="NCBI Taxonomy" id="649762"/>
    <lineage>
        <taxon>Bacteria</taxon>
        <taxon>Bacillati</taxon>
        <taxon>Bacillota</taxon>
        <taxon>Clostridia</taxon>
        <taxon>Lachnospirales</taxon>
        <taxon>Lachnospiraceae</taxon>
        <taxon>Blautia</taxon>
    </lineage>
</organism>
<dbReference type="Gene3D" id="3.40.630.10">
    <property type="entry name" value="Zn peptidases"/>
    <property type="match status" value="1"/>
</dbReference>
<dbReference type="NCBIfam" id="NF009920">
    <property type="entry name" value="PRK13381.1"/>
    <property type="match status" value="1"/>
</dbReference>
<dbReference type="GO" id="GO:0008237">
    <property type="term" value="F:metallopeptidase activity"/>
    <property type="evidence" value="ECO:0007669"/>
    <property type="project" value="UniProtKB-KW"/>
</dbReference>
<dbReference type="InterPro" id="IPR036264">
    <property type="entry name" value="Bact_exopeptidase_dim_dom"/>
</dbReference>
<dbReference type="AlphaFoldDB" id="A0A844GJB8"/>
<dbReference type="GO" id="GO:0006518">
    <property type="term" value="P:peptide metabolic process"/>
    <property type="evidence" value="ECO:0007669"/>
    <property type="project" value="InterPro"/>
</dbReference>
<keyword evidence="6 13" id="KW-0378">Hydrolase</keyword>
<dbReference type="PANTHER" id="PTHR42994">
    <property type="entry name" value="PEPTIDASE T"/>
    <property type="match status" value="1"/>
</dbReference>
<dbReference type="InterPro" id="IPR010161">
    <property type="entry name" value="Peptidase_M20B"/>
</dbReference>
<evidence type="ECO:0000256" key="6">
    <source>
        <dbReference type="ARBA" id="ARBA00022801"/>
    </source>
</evidence>
<feature type="active site" description="Proton acceptor" evidence="10">
    <location>
        <position position="173"/>
    </location>
</feature>
<evidence type="ECO:0000256" key="4">
    <source>
        <dbReference type="ARBA" id="ARBA00022670"/>
    </source>
</evidence>
<feature type="binding site" evidence="11">
    <location>
        <position position="140"/>
    </location>
    <ligand>
        <name>Zn(2+)</name>
        <dbReference type="ChEBI" id="CHEBI:29105"/>
        <label>1</label>
    </ligand>
</feature>
<keyword evidence="3 13" id="KW-0031">Aminopeptidase</keyword>
<dbReference type="GO" id="GO:0006508">
    <property type="term" value="P:proteolysis"/>
    <property type="evidence" value="ECO:0007669"/>
    <property type="project" value="UniProtKB-UniRule"/>
</dbReference>
<sequence length="405" mass="44647">MKAYERLLSYVRVFTPSDENSDTSPSSTCQFDLARMLVRELQELGVADASVDEHCYVYGHIPATPDFVSNKKLGFIAHMDTVSDFCDHEVTPVLTPDYDGQDLPLGKSGRILSPKMFPHLSSLKGRTLITSDGTTILGADDKAGIAEIMTMIEHLNNNPVSHGQISIAFTPDEEIGMGPAHFDVKKFDADYAYTLDGDTEGEIQFENFNAAKAVVNFTGVNVHPGSSKNTMVNAALVAMEFNSMLPSADTPRDTDEYEGFFHLYSMKGDVSEASLEYIIRDHDAEHFRCRKETMEHIASILNEKWSDGTVSLTITDQYRNMKEIIDTCPELIDYAKEACKSCGVTPLITPIRGGTDGAQLSFMGLPCPNLGTGGHAYHGPFEHITIEGMDTAVEVVLKIVELFYK</sequence>
<dbReference type="PROSITE" id="PS00758">
    <property type="entry name" value="ARGE_DAPE_CPG2_1"/>
    <property type="match status" value="1"/>
</dbReference>
<dbReference type="SUPFAM" id="SSF55031">
    <property type="entry name" value="Bacterial exopeptidase dimerisation domain"/>
    <property type="match status" value="1"/>
</dbReference>
<dbReference type="InterPro" id="IPR002933">
    <property type="entry name" value="Peptidase_M20"/>
</dbReference>
<evidence type="ECO:0000256" key="11">
    <source>
        <dbReference type="PIRSR" id="PIRSR037215-2"/>
    </source>
</evidence>
<protein>
    <recommendedName>
        <fullName evidence="9">Peptidase T</fullName>
        <ecNumber evidence="9">3.4.11.4</ecNumber>
    </recommendedName>
</protein>
<reference evidence="13 14" key="1">
    <citation type="submission" date="2019-11" db="EMBL/GenBank/DDBJ databases">
        <title>Draft genome sequence of Blautia luti DSM 14534T, isolated from human stool.</title>
        <authorList>
            <person name="Ortiz R."/>
            <person name="Melis-Arcos F."/>
            <person name="Covarrubias P."/>
            <person name="Cardenas J.P."/>
            <person name="Perez-Donoso J."/>
            <person name="Almonacid D."/>
        </authorList>
    </citation>
    <scope>NUCLEOTIDE SEQUENCE [LARGE SCALE GENOMIC DNA]</scope>
    <source>
        <strain evidence="13 14">DSM 14534</strain>
    </source>
</reference>
<dbReference type="Gene3D" id="3.30.70.360">
    <property type="match status" value="1"/>
</dbReference>
<dbReference type="GO" id="GO:0045148">
    <property type="term" value="F:tripeptide aminopeptidase activity"/>
    <property type="evidence" value="ECO:0007669"/>
    <property type="project" value="UniProtKB-UniRule"/>
</dbReference>
<dbReference type="RefSeq" id="WP_154780742.1">
    <property type="nucleotide sequence ID" value="NZ_WMBC01000012.1"/>
</dbReference>
<dbReference type="Proteomes" id="UP000437824">
    <property type="component" value="Unassembled WGS sequence"/>
</dbReference>
<keyword evidence="4" id="KW-0645">Protease</keyword>
<evidence type="ECO:0000256" key="2">
    <source>
        <dbReference type="ARBA" id="ARBA00009692"/>
    </source>
</evidence>
<feature type="active site" evidence="10">
    <location>
        <position position="80"/>
    </location>
</feature>
<evidence type="ECO:0000256" key="9">
    <source>
        <dbReference type="NCBIfam" id="TIGR01882"/>
    </source>
</evidence>
<dbReference type="NCBIfam" id="TIGR01882">
    <property type="entry name" value="peptidase-T"/>
    <property type="match status" value="1"/>
</dbReference>
<evidence type="ECO:0000313" key="13">
    <source>
        <dbReference type="EMBL" id="MTD62186.1"/>
    </source>
</evidence>
<keyword evidence="5 11" id="KW-0479">Metal-binding</keyword>
<feature type="binding site" evidence="11">
    <location>
        <position position="196"/>
    </location>
    <ligand>
        <name>Zn(2+)</name>
        <dbReference type="ChEBI" id="CHEBI:29105"/>
        <label>1</label>
    </ligand>
</feature>
<dbReference type="CDD" id="cd03892">
    <property type="entry name" value="M20_peptT"/>
    <property type="match status" value="1"/>
</dbReference>
<comment type="similarity">
    <text evidence="2">Belongs to the peptidase M20B family.</text>
</comment>
<evidence type="ECO:0000256" key="1">
    <source>
        <dbReference type="ARBA" id="ARBA00000870"/>
    </source>
</evidence>
<feature type="binding site" evidence="11">
    <location>
        <position position="174"/>
    </location>
    <ligand>
        <name>Zn(2+)</name>
        <dbReference type="ChEBI" id="CHEBI:29105"/>
        <label>2</label>
    </ligand>
</feature>
<evidence type="ECO:0000256" key="5">
    <source>
        <dbReference type="ARBA" id="ARBA00022723"/>
    </source>
</evidence>
<evidence type="ECO:0000256" key="3">
    <source>
        <dbReference type="ARBA" id="ARBA00022438"/>
    </source>
</evidence>
<dbReference type="PANTHER" id="PTHR42994:SF1">
    <property type="entry name" value="PEPTIDASE T"/>
    <property type="match status" value="1"/>
</dbReference>
<dbReference type="SUPFAM" id="SSF53187">
    <property type="entry name" value="Zn-dependent exopeptidases"/>
    <property type="match status" value="1"/>
</dbReference>
<dbReference type="PIRSF" id="PIRSF037215">
    <property type="entry name" value="Peptidase_M20B"/>
    <property type="match status" value="1"/>
</dbReference>
<feature type="binding site" evidence="11">
    <location>
        <position position="78"/>
    </location>
    <ligand>
        <name>Zn(2+)</name>
        <dbReference type="ChEBI" id="CHEBI:29105"/>
        <label>1</label>
    </ligand>
</feature>
<dbReference type="EC" id="3.4.11.4" evidence="9"/>
<comment type="caution">
    <text evidence="13">The sequence shown here is derived from an EMBL/GenBank/DDBJ whole genome shotgun (WGS) entry which is preliminary data.</text>
</comment>
<feature type="domain" description="Peptidase M20 dimerisation" evidence="12">
    <location>
        <begin position="206"/>
        <end position="304"/>
    </location>
</feature>
<dbReference type="GO" id="GO:0008270">
    <property type="term" value="F:zinc ion binding"/>
    <property type="evidence" value="ECO:0007669"/>
    <property type="project" value="InterPro"/>
</dbReference>
<feature type="binding site" evidence="11">
    <location>
        <position position="378"/>
    </location>
    <ligand>
        <name>Zn(2+)</name>
        <dbReference type="ChEBI" id="CHEBI:29105"/>
        <label>2</label>
    </ligand>
</feature>
<keyword evidence="8" id="KW-0482">Metalloprotease</keyword>
<dbReference type="EMBL" id="WMBC01000012">
    <property type="protein sequence ID" value="MTD62186.1"/>
    <property type="molecule type" value="Genomic_DNA"/>
</dbReference>
<dbReference type="InterPro" id="IPR011650">
    <property type="entry name" value="Peptidase_M20_dimer"/>
</dbReference>
<dbReference type="Pfam" id="PF01546">
    <property type="entry name" value="Peptidase_M20"/>
    <property type="match status" value="1"/>
</dbReference>
<comment type="cofactor">
    <cofactor evidence="11">
        <name>Zn(2+)</name>
        <dbReference type="ChEBI" id="CHEBI:29105"/>
    </cofactor>
    <text evidence="11">Binds 2 Zn(2+) ions per subunit.</text>
</comment>
<evidence type="ECO:0000256" key="10">
    <source>
        <dbReference type="PIRSR" id="PIRSR037215-1"/>
    </source>
</evidence>
<feature type="binding site" evidence="11">
    <location>
        <position position="140"/>
    </location>
    <ligand>
        <name>Zn(2+)</name>
        <dbReference type="ChEBI" id="CHEBI:29105"/>
        <label>2</label>
    </ligand>
</feature>
<dbReference type="NCBIfam" id="NF003976">
    <property type="entry name" value="PRK05469.1"/>
    <property type="match status" value="1"/>
</dbReference>
<dbReference type="Pfam" id="PF07687">
    <property type="entry name" value="M20_dimer"/>
    <property type="match status" value="1"/>
</dbReference>
<evidence type="ECO:0000256" key="7">
    <source>
        <dbReference type="ARBA" id="ARBA00022833"/>
    </source>
</evidence>
<dbReference type="InterPro" id="IPR001261">
    <property type="entry name" value="ArgE/DapE_CS"/>
</dbReference>
<proteinExistence type="inferred from homology"/>
<keyword evidence="7 11" id="KW-0862">Zinc</keyword>
<evidence type="ECO:0000256" key="8">
    <source>
        <dbReference type="ARBA" id="ARBA00023049"/>
    </source>
</evidence>
<accession>A0A844GJB8</accession>
<dbReference type="PROSITE" id="PS00759">
    <property type="entry name" value="ARGE_DAPE_CPG2_2"/>
    <property type="match status" value="1"/>
</dbReference>
<evidence type="ECO:0000259" key="12">
    <source>
        <dbReference type="Pfam" id="PF07687"/>
    </source>
</evidence>
<comment type="catalytic activity">
    <reaction evidence="1">
        <text>Release of the N-terminal residue from a tripeptide.</text>
        <dbReference type="EC" id="3.4.11.4"/>
    </reaction>
</comment>
<name>A0A844GJB8_9FIRM</name>
<evidence type="ECO:0000313" key="14">
    <source>
        <dbReference type="Proteomes" id="UP000437824"/>
    </source>
</evidence>
<gene>
    <name evidence="13" type="primary">pepT</name>
    <name evidence="13" type="ORF">GKZ57_13295</name>
</gene>